<accession>A0ABV7E4R8</accession>
<proteinExistence type="predicted"/>
<dbReference type="Gene3D" id="3.40.50.150">
    <property type="entry name" value="Vaccinia Virus protein VP39"/>
    <property type="match status" value="1"/>
</dbReference>
<sequence length="282" mass="30999">MTFLDDMTIGLISRVLEAHTGQTITEDRSWRVATVLMPLFREHDISTGSQLVAAMTGPGSEAFVGAMVDALLNNETYFFRDIGVFDTLRQTVLPDLARKVGERRKLAIWSAGCSTGQEALSLAMIFADQPQQWKGWRIEIMATDVSAKAIRAARAGIYSQFEVQRGLGVAQMLRHFDEAPGGWKVRPDLSRMVRFATHNLLDTAPKPGQFDLILCRNVLLYFDAARRTAAFERLSAALKPHGLLLLGGGETAGNHCGYLAARDDAFGLYSLVNRPAAAPAMR</sequence>
<evidence type="ECO:0000313" key="3">
    <source>
        <dbReference type="Proteomes" id="UP001595456"/>
    </source>
</evidence>
<dbReference type="PROSITE" id="PS50123">
    <property type="entry name" value="CHER"/>
    <property type="match status" value="1"/>
</dbReference>
<dbReference type="PANTHER" id="PTHR24422:SF21">
    <property type="entry name" value="CHEMOTAXIS PROTEIN METHYLTRANSFERASE 1"/>
    <property type="match status" value="1"/>
</dbReference>
<evidence type="ECO:0000259" key="1">
    <source>
        <dbReference type="PROSITE" id="PS50123"/>
    </source>
</evidence>
<evidence type="ECO:0000313" key="2">
    <source>
        <dbReference type="EMBL" id="MFC3096985.1"/>
    </source>
</evidence>
<feature type="domain" description="CheR-type methyltransferase" evidence="1">
    <location>
        <begin position="1"/>
        <end position="251"/>
    </location>
</feature>
<reference evidence="3" key="1">
    <citation type="journal article" date="2019" name="Int. J. Syst. Evol. Microbiol.">
        <title>The Global Catalogue of Microorganisms (GCM) 10K type strain sequencing project: providing services to taxonomists for standard genome sequencing and annotation.</title>
        <authorList>
            <consortium name="The Broad Institute Genomics Platform"/>
            <consortium name="The Broad Institute Genome Sequencing Center for Infectious Disease"/>
            <person name="Wu L."/>
            <person name="Ma J."/>
        </authorList>
    </citation>
    <scope>NUCLEOTIDE SEQUENCE [LARGE SCALE GENOMIC DNA]</scope>
    <source>
        <strain evidence="3">KCTC 52607</strain>
    </source>
</reference>
<comment type="caution">
    <text evidence="2">The sequence shown here is derived from an EMBL/GenBank/DDBJ whole genome shotgun (WGS) entry which is preliminary data.</text>
</comment>
<dbReference type="RefSeq" id="WP_336925899.1">
    <property type="nucleotide sequence ID" value="NZ_JBANRO010000005.1"/>
</dbReference>
<dbReference type="GO" id="GO:0032259">
    <property type="term" value="P:methylation"/>
    <property type="evidence" value="ECO:0007669"/>
    <property type="project" value="UniProtKB-KW"/>
</dbReference>
<dbReference type="PANTHER" id="PTHR24422">
    <property type="entry name" value="CHEMOTAXIS PROTEIN METHYLTRANSFERASE"/>
    <property type="match status" value="1"/>
</dbReference>
<dbReference type="Pfam" id="PF01739">
    <property type="entry name" value="CheR"/>
    <property type="match status" value="1"/>
</dbReference>
<dbReference type="InterPro" id="IPR050903">
    <property type="entry name" value="Bact_Chemotaxis_MeTrfase"/>
</dbReference>
<dbReference type="PRINTS" id="PR00996">
    <property type="entry name" value="CHERMTFRASE"/>
</dbReference>
<keyword evidence="2" id="KW-0808">Transferase</keyword>
<dbReference type="SMART" id="SM00138">
    <property type="entry name" value="MeTrc"/>
    <property type="match status" value="1"/>
</dbReference>
<name>A0ABV7E4R8_9SPHN</name>
<dbReference type="GO" id="GO:0008168">
    <property type="term" value="F:methyltransferase activity"/>
    <property type="evidence" value="ECO:0007669"/>
    <property type="project" value="UniProtKB-KW"/>
</dbReference>
<dbReference type="InterPro" id="IPR022642">
    <property type="entry name" value="CheR_C"/>
</dbReference>
<dbReference type="SUPFAM" id="SSF53335">
    <property type="entry name" value="S-adenosyl-L-methionine-dependent methyltransferases"/>
    <property type="match status" value="1"/>
</dbReference>
<dbReference type="InterPro" id="IPR029063">
    <property type="entry name" value="SAM-dependent_MTases_sf"/>
</dbReference>
<dbReference type="Proteomes" id="UP001595456">
    <property type="component" value="Unassembled WGS sequence"/>
</dbReference>
<dbReference type="EMBL" id="JBHRST010000004">
    <property type="protein sequence ID" value="MFC3096985.1"/>
    <property type="molecule type" value="Genomic_DNA"/>
</dbReference>
<dbReference type="InterPro" id="IPR000780">
    <property type="entry name" value="CheR_MeTrfase"/>
</dbReference>
<protein>
    <submittedName>
        <fullName evidence="2">CheR family methyltransferase</fullName>
    </submittedName>
</protein>
<keyword evidence="3" id="KW-1185">Reference proteome</keyword>
<gene>
    <name evidence="2" type="ORF">ACFODU_04140</name>
</gene>
<organism evidence="2 3">
    <name type="scientific">Alteraurantiacibacter palmitatis</name>
    <dbReference type="NCBI Taxonomy" id="2054628"/>
    <lineage>
        <taxon>Bacteria</taxon>
        <taxon>Pseudomonadati</taxon>
        <taxon>Pseudomonadota</taxon>
        <taxon>Alphaproteobacteria</taxon>
        <taxon>Sphingomonadales</taxon>
        <taxon>Erythrobacteraceae</taxon>
        <taxon>Alteraurantiacibacter</taxon>
    </lineage>
</organism>
<keyword evidence="2" id="KW-0489">Methyltransferase</keyword>